<dbReference type="STRING" id="246409.I1BVU4"/>
<evidence type="ECO:0000256" key="4">
    <source>
        <dbReference type="ARBA" id="ARBA00023242"/>
    </source>
</evidence>
<feature type="DNA-binding region" description="Homeobox" evidence="5">
    <location>
        <begin position="3"/>
        <end position="62"/>
    </location>
</feature>
<dbReference type="PANTHER" id="PTHR24324:SF5">
    <property type="entry name" value="HEMATOPOIETICALLY-EXPRESSED HOMEOBOX PROTEIN HHEX"/>
    <property type="match status" value="1"/>
</dbReference>
<dbReference type="InterPro" id="IPR017970">
    <property type="entry name" value="Homeobox_CS"/>
</dbReference>
<dbReference type="InParanoid" id="I1BVU4"/>
<feature type="compositionally biased region" description="Basic and acidic residues" evidence="7">
    <location>
        <begin position="108"/>
        <end position="125"/>
    </location>
</feature>
<dbReference type="GO" id="GO:0030154">
    <property type="term" value="P:cell differentiation"/>
    <property type="evidence" value="ECO:0007669"/>
    <property type="project" value="TreeGrafter"/>
</dbReference>
<proteinExistence type="predicted"/>
<dbReference type="Pfam" id="PF00046">
    <property type="entry name" value="Homeodomain"/>
    <property type="match status" value="1"/>
</dbReference>
<accession>I1BVU4</accession>
<evidence type="ECO:0000313" key="10">
    <source>
        <dbReference type="Proteomes" id="UP000009138"/>
    </source>
</evidence>
<dbReference type="Pfam" id="PF24818">
    <property type="entry name" value="PH_TRF2_HOY1"/>
    <property type="match status" value="1"/>
</dbReference>
<organism evidence="9 10">
    <name type="scientific">Rhizopus delemar (strain RA 99-880 / ATCC MYA-4621 / FGSC 9543 / NRRL 43880)</name>
    <name type="common">Mucormycosis agent</name>
    <name type="synonym">Rhizopus arrhizus var. delemar</name>
    <dbReference type="NCBI Taxonomy" id="246409"/>
    <lineage>
        <taxon>Eukaryota</taxon>
        <taxon>Fungi</taxon>
        <taxon>Fungi incertae sedis</taxon>
        <taxon>Mucoromycota</taxon>
        <taxon>Mucoromycotina</taxon>
        <taxon>Mucoromycetes</taxon>
        <taxon>Mucorales</taxon>
        <taxon>Mucorineae</taxon>
        <taxon>Rhizopodaceae</taxon>
        <taxon>Rhizopus</taxon>
    </lineage>
</organism>
<dbReference type="PROSITE" id="PS00027">
    <property type="entry name" value="HOMEOBOX_1"/>
    <property type="match status" value="1"/>
</dbReference>
<dbReference type="FunCoup" id="I1BVU4">
    <property type="interactions" value="1"/>
</dbReference>
<evidence type="ECO:0000256" key="6">
    <source>
        <dbReference type="RuleBase" id="RU000682"/>
    </source>
</evidence>
<keyword evidence="3 5" id="KW-0371">Homeobox</keyword>
<dbReference type="SMART" id="SM00389">
    <property type="entry name" value="HOX"/>
    <property type="match status" value="1"/>
</dbReference>
<dbReference type="InterPro" id="IPR009057">
    <property type="entry name" value="Homeodomain-like_sf"/>
</dbReference>
<protein>
    <recommendedName>
        <fullName evidence="8">Homeobox domain-containing protein</fullName>
    </recommendedName>
</protein>
<dbReference type="EMBL" id="CH476734">
    <property type="protein sequence ID" value="EIE80324.1"/>
    <property type="molecule type" value="Genomic_DNA"/>
</dbReference>
<keyword evidence="10" id="KW-1185">Reference proteome</keyword>
<feature type="domain" description="Homeobox" evidence="8">
    <location>
        <begin position="1"/>
        <end position="61"/>
    </location>
</feature>
<keyword evidence="4 5" id="KW-0539">Nucleus</keyword>
<reference evidence="9 10" key="1">
    <citation type="journal article" date="2009" name="PLoS Genet.">
        <title>Genomic analysis of the basal lineage fungus Rhizopus oryzae reveals a whole-genome duplication.</title>
        <authorList>
            <person name="Ma L.-J."/>
            <person name="Ibrahim A.S."/>
            <person name="Skory C."/>
            <person name="Grabherr M.G."/>
            <person name="Burger G."/>
            <person name="Butler M."/>
            <person name="Elias M."/>
            <person name="Idnurm A."/>
            <person name="Lang B.F."/>
            <person name="Sone T."/>
            <person name="Abe A."/>
            <person name="Calvo S.E."/>
            <person name="Corrochano L.M."/>
            <person name="Engels R."/>
            <person name="Fu J."/>
            <person name="Hansberg W."/>
            <person name="Kim J.-M."/>
            <person name="Kodira C.D."/>
            <person name="Koehrsen M.J."/>
            <person name="Liu B."/>
            <person name="Miranda-Saavedra D."/>
            <person name="O'Leary S."/>
            <person name="Ortiz-Castellanos L."/>
            <person name="Poulter R."/>
            <person name="Rodriguez-Romero J."/>
            <person name="Ruiz-Herrera J."/>
            <person name="Shen Y.-Q."/>
            <person name="Zeng Q."/>
            <person name="Galagan J."/>
            <person name="Birren B.W."/>
            <person name="Cuomo C.A."/>
            <person name="Wickes B.L."/>
        </authorList>
    </citation>
    <scope>NUCLEOTIDE SEQUENCE [LARGE SCALE GENOMIC DNA]</scope>
    <source>
        <strain evidence="10">RA 99-880 / ATCC MYA-4621 / FGSC 9543 / NRRL 43880</strain>
    </source>
</reference>
<evidence type="ECO:0000256" key="3">
    <source>
        <dbReference type="ARBA" id="ARBA00023155"/>
    </source>
</evidence>
<dbReference type="Proteomes" id="UP000009138">
    <property type="component" value="Unassembled WGS sequence"/>
</dbReference>
<dbReference type="CDD" id="cd00086">
    <property type="entry name" value="homeodomain"/>
    <property type="match status" value="1"/>
</dbReference>
<name>I1BVU4_RHIO9</name>
<dbReference type="InterPro" id="IPR051000">
    <property type="entry name" value="Homeobox_DNA-bind_prot"/>
</dbReference>
<dbReference type="GeneID" id="93612000"/>
<dbReference type="GO" id="GO:0000981">
    <property type="term" value="F:DNA-binding transcription factor activity, RNA polymerase II-specific"/>
    <property type="evidence" value="ECO:0007669"/>
    <property type="project" value="InterPro"/>
</dbReference>
<dbReference type="PROSITE" id="PS50071">
    <property type="entry name" value="HOMEOBOX_2"/>
    <property type="match status" value="1"/>
</dbReference>
<evidence type="ECO:0000256" key="2">
    <source>
        <dbReference type="ARBA" id="ARBA00023125"/>
    </source>
</evidence>
<dbReference type="VEuPathDB" id="FungiDB:RO3G_05029"/>
<dbReference type="Gene3D" id="1.10.10.60">
    <property type="entry name" value="Homeodomain-like"/>
    <property type="match status" value="1"/>
</dbReference>
<evidence type="ECO:0000256" key="1">
    <source>
        <dbReference type="ARBA" id="ARBA00004123"/>
    </source>
</evidence>
<gene>
    <name evidence="9" type="ORF">RO3G_05029</name>
</gene>
<dbReference type="InterPro" id="IPR057939">
    <property type="entry name" value="TRF2_HOY1_PH"/>
</dbReference>
<dbReference type="OMA" id="FRSMMTP"/>
<dbReference type="PANTHER" id="PTHR24324">
    <property type="entry name" value="HOMEOBOX PROTEIN HHEX"/>
    <property type="match status" value="1"/>
</dbReference>
<dbReference type="GO" id="GO:0005634">
    <property type="term" value="C:nucleus"/>
    <property type="evidence" value="ECO:0007669"/>
    <property type="project" value="UniProtKB-SubCell"/>
</dbReference>
<feature type="region of interest" description="Disordered" evidence="7">
    <location>
        <begin position="88"/>
        <end position="125"/>
    </location>
</feature>
<dbReference type="eggNOG" id="KOG0486">
    <property type="taxonomic scope" value="Eukaryota"/>
</dbReference>
<evidence type="ECO:0000256" key="7">
    <source>
        <dbReference type="SAM" id="MobiDB-lite"/>
    </source>
</evidence>
<dbReference type="InterPro" id="IPR001356">
    <property type="entry name" value="HD"/>
</dbReference>
<keyword evidence="2 5" id="KW-0238">DNA-binding</keyword>
<evidence type="ECO:0000313" key="9">
    <source>
        <dbReference type="EMBL" id="EIE80324.1"/>
    </source>
</evidence>
<comment type="subcellular location">
    <subcellularLocation>
        <location evidence="1 5 6">Nucleus</location>
    </subcellularLocation>
</comment>
<dbReference type="OrthoDB" id="6159439at2759"/>
<dbReference type="GO" id="GO:0000978">
    <property type="term" value="F:RNA polymerase II cis-regulatory region sequence-specific DNA binding"/>
    <property type="evidence" value="ECO:0007669"/>
    <property type="project" value="TreeGrafter"/>
</dbReference>
<dbReference type="SUPFAM" id="SSF46689">
    <property type="entry name" value="Homeodomain-like"/>
    <property type="match status" value="1"/>
</dbReference>
<dbReference type="AlphaFoldDB" id="I1BVU4"/>
<sequence length="413" mass="47773">MESTRKRTHLSTEQVSLLESSFNENSLPDSAVRSRLAQELSVTERTVQIWFQNRRAKEKKIKIRLEKQSQKPATPNRFQPTFRSLMTPEAFEQPEEQEMVYKRPRSVSKPEPKTSSEVRSLDQHQQRALSEGLTQDIYSPFLATSLGRSYSDKIPIQIIPLQPSILRIGTWTRFSSEQQALEWDLFCYVIFSERAFVWKIRVGKHQFKIQVGFDQIQYIQLQPTGQLDIHVCLPLSFGMLRFQQDQDWVPCGDFTENQQASITPVHSLQGSYESFKSALLDTVAFAPELSTKLIYNTANTPVIMENSLHDVGREYTVSPSATPEPFMMQYNNELTKWRANTAPTSNNHLMLQTSFSYSNLPSNNSVQQQQQQQVLLQQRQQQLLQQQLLQQQQQQYSIYATVPPTNAFYSSFL</sequence>
<evidence type="ECO:0000259" key="8">
    <source>
        <dbReference type="PROSITE" id="PS50071"/>
    </source>
</evidence>
<dbReference type="RefSeq" id="XP_067515720.1">
    <property type="nucleotide sequence ID" value="XM_067659619.1"/>
</dbReference>
<evidence type="ECO:0000256" key="5">
    <source>
        <dbReference type="PROSITE-ProRule" id="PRU00108"/>
    </source>
</evidence>